<feature type="region of interest" description="Disordered" evidence="2">
    <location>
        <begin position="1"/>
        <end position="21"/>
    </location>
</feature>
<dbReference type="InterPro" id="IPR036388">
    <property type="entry name" value="WH-like_DNA-bd_sf"/>
</dbReference>
<dbReference type="EMBL" id="JBHTBJ010000012">
    <property type="protein sequence ID" value="MFC7275908.1"/>
    <property type="molecule type" value="Genomic_DNA"/>
</dbReference>
<dbReference type="InterPro" id="IPR041664">
    <property type="entry name" value="AAA_16"/>
</dbReference>
<dbReference type="RefSeq" id="WP_378969563.1">
    <property type="nucleotide sequence ID" value="NZ_JBHTBJ010000012.1"/>
</dbReference>
<accession>A0ABW2HUT2</accession>
<dbReference type="Gene3D" id="1.10.10.10">
    <property type="entry name" value="Winged helix-like DNA-binding domain superfamily/Winged helix DNA-binding domain"/>
    <property type="match status" value="1"/>
</dbReference>
<evidence type="ECO:0000313" key="4">
    <source>
        <dbReference type="EMBL" id="MFC7275908.1"/>
    </source>
</evidence>
<dbReference type="PANTHER" id="PTHR43214">
    <property type="entry name" value="TWO-COMPONENT RESPONSE REGULATOR"/>
    <property type="match status" value="1"/>
</dbReference>
<dbReference type="CDD" id="cd06170">
    <property type="entry name" value="LuxR_C_like"/>
    <property type="match status" value="1"/>
</dbReference>
<keyword evidence="5" id="KW-1185">Reference proteome</keyword>
<feature type="compositionally biased region" description="Basic and acidic residues" evidence="2">
    <location>
        <begin position="772"/>
        <end position="785"/>
    </location>
</feature>
<evidence type="ECO:0000259" key="3">
    <source>
        <dbReference type="PROSITE" id="PS50043"/>
    </source>
</evidence>
<dbReference type="InterPro" id="IPR016032">
    <property type="entry name" value="Sig_transdc_resp-reg_C-effctor"/>
</dbReference>
<dbReference type="PRINTS" id="PR00038">
    <property type="entry name" value="HTHLUXR"/>
</dbReference>
<name>A0ABW2HUT2_9ACTN</name>
<dbReference type="PANTHER" id="PTHR43214:SF42">
    <property type="entry name" value="TRANSCRIPTIONAL REGULATORY PROTEIN DESR"/>
    <property type="match status" value="1"/>
</dbReference>
<dbReference type="InterPro" id="IPR039420">
    <property type="entry name" value="WalR-like"/>
</dbReference>
<comment type="caution">
    <text evidence="4">The sequence shown here is derived from an EMBL/GenBank/DDBJ whole genome shotgun (WGS) entry which is preliminary data.</text>
</comment>
<dbReference type="SUPFAM" id="SSF46894">
    <property type="entry name" value="C-terminal effector domain of the bipartite response regulators"/>
    <property type="match status" value="1"/>
</dbReference>
<feature type="domain" description="HTH luxR-type" evidence="3">
    <location>
        <begin position="780"/>
        <end position="843"/>
    </location>
</feature>
<dbReference type="Pfam" id="PF13191">
    <property type="entry name" value="AAA_16"/>
    <property type="match status" value="1"/>
</dbReference>
<dbReference type="SMART" id="SM00421">
    <property type="entry name" value="HTH_LUXR"/>
    <property type="match status" value="1"/>
</dbReference>
<proteinExistence type="predicted"/>
<sequence length="843" mass="87755">MVGYASIENGPPRPAPPLRGTDERARLDDLVRSAAAGDGRALRIVGERGAGKSCALGHAIGRATGFRVLRVRAVPVEREIPYASLHLLCADALDAGDLAARHRMSLNAAFGRTGAARPEPAEVGPAVLALFERIAAAQPVCVAVDDGHWLDPATAEVLAHVAAGVAGLALLLLVTEEEPHALDPLGGLPAMRLRPLSLGEVRTELASVSPGPIDGTVAERMLVEARGNLRVLGESLRGLTAAALAGGFAIPPPPRERSCAHGRSCVDRAARLGPPERRLLLAAAADPSGDVLLHELLAADLGASSAALTAAGLLAIGDRVAFACSGLRSVTYYAATPEDRRLIHRKLGAGIADDPVRRAWHFGLAAAGHDDELADELEASAGPAQSRGGAPARAAFLERAAHLTSDRGRRADRALAAAAAKYDSADLAAAQRILAMVDIEPHETARAARHGWQRARIETVARPGAGSAGLLLAAARRLHAVEPADAREAYLETLVAAMAAGTGSGELLAAAAREARAAAAGHRGHPADQILSGLATRVLDGYGASVGPLRAAVAAFREPEPEPRTTRWSGLAALVAADLWDGPGWTALTGRSPTAETVSVARSARGPEAAIAGAAASAVLRNAEGRYDEALDAAREALRCDLPGFTGRALAELVEAAVRTGDPALAAGAAARLRDRTVPAGTGWALGVQALVEALLADGPRAEALYREAIDRLAGGDARGPHARARLLYGEWLRRRNRRSDARSHLRAAGQFFAAAGATAFAERARRELLATGESTRRRTDDTRQRLTPQESRVAALAREGLSNAEIAGQLFLSRRTVEYHLSKAFAKLGINSRAKLPTALAS</sequence>
<reference evidence="5" key="1">
    <citation type="journal article" date="2019" name="Int. J. Syst. Evol. Microbiol.">
        <title>The Global Catalogue of Microorganisms (GCM) 10K type strain sequencing project: providing services to taxonomists for standard genome sequencing and annotation.</title>
        <authorList>
            <consortium name="The Broad Institute Genomics Platform"/>
            <consortium name="The Broad Institute Genome Sequencing Center for Infectious Disease"/>
            <person name="Wu L."/>
            <person name="Ma J."/>
        </authorList>
    </citation>
    <scope>NUCLEOTIDE SEQUENCE [LARGE SCALE GENOMIC DNA]</scope>
    <source>
        <strain evidence="5">XZYJT-10</strain>
    </source>
</reference>
<organism evidence="4 5">
    <name type="scientific">Paractinoplanes rhizophilus</name>
    <dbReference type="NCBI Taxonomy" id="1416877"/>
    <lineage>
        <taxon>Bacteria</taxon>
        <taxon>Bacillati</taxon>
        <taxon>Actinomycetota</taxon>
        <taxon>Actinomycetes</taxon>
        <taxon>Micromonosporales</taxon>
        <taxon>Micromonosporaceae</taxon>
        <taxon>Paractinoplanes</taxon>
    </lineage>
</organism>
<gene>
    <name evidence="4" type="ORF">ACFQS1_18100</name>
</gene>
<keyword evidence="1" id="KW-0238">DNA-binding</keyword>
<feature type="region of interest" description="Disordered" evidence="2">
    <location>
        <begin position="772"/>
        <end position="791"/>
    </location>
</feature>
<dbReference type="PROSITE" id="PS50043">
    <property type="entry name" value="HTH_LUXR_2"/>
    <property type="match status" value="1"/>
</dbReference>
<evidence type="ECO:0000256" key="2">
    <source>
        <dbReference type="SAM" id="MobiDB-lite"/>
    </source>
</evidence>
<protein>
    <submittedName>
        <fullName evidence="4">LuxR C-terminal-related transcriptional regulator</fullName>
    </submittedName>
</protein>
<dbReference type="Proteomes" id="UP001596548">
    <property type="component" value="Unassembled WGS sequence"/>
</dbReference>
<dbReference type="InterPro" id="IPR000792">
    <property type="entry name" value="Tscrpt_reg_LuxR_C"/>
</dbReference>
<evidence type="ECO:0000313" key="5">
    <source>
        <dbReference type="Proteomes" id="UP001596548"/>
    </source>
</evidence>
<dbReference type="Pfam" id="PF00196">
    <property type="entry name" value="GerE"/>
    <property type="match status" value="1"/>
</dbReference>
<evidence type="ECO:0000256" key="1">
    <source>
        <dbReference type="ARBA" id="ARBA00023125"/>
    </source>
</evidence>